<organism evidence="1">
    <name type="scientific">Spodoptera frugiperda</name>
    <name type="common">Fall armyworm</name>
    <dbReference type="NCBI Taxonomy" id="7108"/>
    <lineage>
        <taxon>Eukaryota</taxon>
        <taxon>Metazoa</taxon>
        <taxon>Ecdysozoa</taxon>
        <taxon>Arthropoda</taxon>
        <taxon>Hexapoda</taxon>
        <taxon>Insecta</taxon>
        <taxon>Pterygota</taxon>
        <taxon>Neoptera</taxon>
        <taxon>Endopterygota</taxon>
        <taxon>Lepidoptera</taxon>
        <taxon>Glossata</taxon>
        <taxon>Ditrysia</taxon>
        <taxon>Noctuoidea</taxon>
        <taxon>Noctuidae</taxon>
        <taxon>Amphipyrinae</taxon>
        <taxon>Spodoptera</taxon>
    </lineage>
</organism>
<sequence length="69" mass="8195">MLQLSVRLYYSTVWVCVCERIKQIEQIEIKRQILVYNDMTFDSALVLDLGPAFDLRYALLVPRLLFELK</sequence>
<protein>
    <submittedName>
        <fullName evidence="1">SFRICE_019131</fullName>
    </submittedName>
</protein>
<reference evidence="1" key="1">
    <citation type="submission" date="2016-07" db="EMBL/GenBank/DDBJ databases">
        <authorList>
            <person name="Bretaudeau A."/>
        </authorList>
    </citation>
    <scope>NUCLEOTIDE SEQUENCE</scope>
    <source>
        <strain evidence="1">Rice</strain>
        <tissue evidence="1">Whole body</tissue>
    </source>
</reference>
<accession>A0A2H1VSS6</accession>
<proteinExistence type="predicted"/>
<gene>
    <name evidence="1" type="ORF">SFRICE_019131</name>
</gene>
<dbReference type="AlphaFoldDB" id="A0A2H1VSS6"/>
<name>A0A2H1VSS6_SPOFR</name>
<dbReference type="EMBL" id="ODYU01004220">
    <property type="protein sequence ID" value="SOQ43869.1"/>
    <property type="molecule type" value="Genomic_DNA"/>
</dbReference>
<evidence type="ECO:0000313" key="1">
    <source>
        <dbReference type="EMBL" id="SOQ43869.1"/>
    </source>
</evidence>